<dbReference type="GO" id="GO:0033499">
    <property type="term" value="P:galactose catabolic process via UDP-galactose, Leloir pathway"/>
    <property type="evidence" value="ECO:0007669"/>
    <property type="project" value="TreeGrafter"/>
</dbReference>
<evidence type="ECO:0000313" key="10">
    <source>
        <dbReference type="Proteomes" id="UP000243374"/>
    </source>
</evidence>
<keyword evidence="10" id="KW-1185">Reference proteome</keyword>
<evidence type="ECO:0000313" key="9">
    <source>
        <dbReference type="EMBL" id="SFJ98107.1"/>
    </source>
</evidence>
<evidence type="ECO:0000256" key="1">
    <source>
        <dbReference type="ARBA" id="ARBA00005028"/>
    </source>
</evidence>
<dbReference type="EMBL" id="FOSF01000011">
    <property type="protein sequence ID" value="SFJ98107.1"/>
    <property type="molecule type" value="Genomic_DNA"/>
</dbReference>
<dbReference type="Gene3D" id="2.70.98.10">
    <property type="match status" value="1"/>
</dbReference>
<dbReference type="NCBIfam" id="NF008277">
    <property type="entry name" value="PRK11055.1"/>
    <property type="match status" value="1"/>
</dbReference>
<keyword evidence="3 5" id="KW-0413">Isomerase</keyword>
<comment type="catalytic activity">
    <reaction evidence="5">
        <text>alpha-D-glucose = beta-D-glucose</text>
        <dbReference type="Rhea" id="RHEA:10264"/>
        <dbReference type="ChEBI" id="CHEBI:15903"/>
        <dbReference type="ChEBI" id="CHEBI:17925"/>
        <dbReference type="EC" id="5.1.3.3"/>
    </reaction>
</comment>
<dbReference type="PIRSF" id="PIRSF005096">
    <property type="entry name" value="GALM"/>
    <property type="match status" value="1"/>
</dbReference>
<comment type="pathway">
    <text evidence="1 5">Carbohydrate metabolism; hexose metabolism.</text>
</comment>
<evidence type="ECO:0000256" key="3">
    <source>
        <dbReference type="ARBA" id="ARBA00023235"/>
    </source>
</evidence>
<dbReference type="PANTHER" id="PTHR10091:SF0">
    <property type="entry name" value="GALACTOSE MUTAROTASE"/>
    <property type="match status" value="1"/>
</dbReference>
<keyword evidence="4 5" id="KW-0119">Carbohydrate metabolism</keyword>
<dbReference type="InterPro" id="IPR014718">
    <property type="entry name" value="GH-type_carb-bd"/>
</dbReference>
<proteinExistence type="inferred from homology"/>
<evidence type="ECO:0000256" key="8">
    <source>
        <dbReference type="PIRSR" id="PIRSR005096-3"/>
    </source>
</evidence>
<evidence type="ECO:0000256" key="7">
    <source>
        <dbReference type="PIRSR" id="PIRSR005096-2"/>
    </source>
</evidence>
<dbReference type="InterPro" id="IPR015443">
    <property type="entry name" value="Aldose_1-epimerase"/>
</dbReference>
<dbReference type="Proteomes" id="UP000243374">
    <property type="component" value="Unassembled WGS sequence"/>
</dbReference>
<comment type="similarity">
    <text evidence="2 5">Belongs to the aldose epimerase family.</text>
</comment>
<reference evidence="9 10" key="1">
    <citation type="submission" date="2016-10" db="EMBL/GenBank/DDBJ databases">
        <authorList>
            <person name="Varghese N."/>
            <person name="Submissions S."/>
        </authorList>
    </citation>
    <scope>NUCLEOTIDE SEQUENCE [LARGE SCALE GENOMIC DNA]</scope>
    <source>
        <strain evidence="9 10">22B</strain>
    </source>
</reference>
<feature type="binding site" evidence="8">
    <location>
        <begin position="96"/>
        <end position="97"/>
    </location>
    <ligand>
        <name>beta-D-galactose</name>
        <dbReference type="ChEBI" id="CHEBI:27667"/>
    </ligand>
</feature>
<dbReference type="SUPFAM" id="SSF74650">
    <property type="entry name" value="Galactose mutarotase-like"/>
    <property type="match status" value="1"/>
</dbReference>
<name>A0A662Z842_9GAMM</name>
<feature type="binding site" evidence="8">
    <location>
        <begin position="192"/>
        <end position="194"/>
    </location>
    <ligand>
        <name>beta-D-galactose</name>
        <dbReference type="ChEBI" id="CHEBI:27667"/>
    </ligand>
</feature>
<feature type="binding site" evidence="7">
    <location>
        <position position="262"/>
    </location>
    <ligand>
        <name>beta-D-galactose</name>
        <dbReference type="ChEBI" id="CHEBI:27667"/>
    </ligand>
</feature>
<dbReference type="UniPathway" id="UPA00242"/>
<protein>
    <recommendedName>
        <fullName evidence="5">Aldose 1-epimerase</fullName>
        <ecNumber evidence="5">5.1.3.3</ecNumber>
    </recommendedName>
</protein>
<evidence type="ECO:0000256" key="2">
    <source>
        <dbReference type="ARBA" id="ARBA00006206"/>
    </source>
</evidence>
<gene>
    <name evidence="9" type="ORF">SAMN04487865_101151</name>
</gene>
<dbReference type="OrthoDB" id="9779408at2"/>
<dbReference type="InterPro" id="IPR047215">
    <property type="entry name" value="Galactose_mutarotase-like"/>
</dbReference>
<dbReference type="CDD" id="cd09019">
    <property type="entry name" value="galactose_mutarotase_like"/>
    <property type="match status" value="1"/>
</dbReference>
<dbReference type="GO" id="GO:0005737">
    <property type="term" value="C:cytoplasm"/>
    <property type="evidence" value="ECO:0007669"/>
    <property type="project" value="TreeGrafter"/>
</dbReference>
<dbReference type="PANTHER" id="PTHR10091">
    <property type="entry name" value="ALDOSE-1-EPIMERASE"/>
    <property type="match status" value="1"/>
</dbReference>
<dbReference type="GO" id="GO:0004034">
    <property type="term" value="F:aldose 1-epimerase activity"/>
    <property type="evidence" value="ECO:0007669"/>
    <property type="project" value="UniProtKB-EC"/>
</dbReference>
<feature type="active site" description="Proton donor" evidence="6">
    <location>
        <position position="192"/>
    </location>
</feature>
<accession>A0A662Z842</accession>
<dbReference type="EC" id="5.1.3.3" evidence="5"/>
<sequence length="364" mass="40847">MTAVCKNEEYKNIHNNRKHDKEYKMSEQYSVNPNLETISNSKGMSVTVMDWGATIISCKVPVKGESSREVVLGLKDPSDWSKQSCFFNATIGRFANRIANSEFEIDGKKYKLNSGAKHCLHGGVDGFDKRRFKLLSKSASSLTYTLHSPDGDMGFPGNFDLTVVYTVSEENELKVEYVGKCDAKCYACITNHAYFNLNGVNSSVLNHTVKMDSTEFLPLDDTSIPTGEVRKVAGGAFDFTSEKTLARDFRKDDQMTAALGYDHPFLIKGDINNPFIKLTSDDRKLSLEMYTDYPAFQMYTGNYVNQGDSAIEARDNGLIYKDQCAVCIEPEFYPDCPHLPQFADLNPIVTPEKPLVKSIIYKFS</sequence>
<evidence type="ECO:0000256" key="5">
    <source>
        <dbReference type="PIRNR" id="PIRNR005096"/>
    </source>
</evidence>
<evidence type="ECO:0000256" key="6">
    <source>
        <dbReference type="PIRSR" id="PIRSR005096-1"/>
    </source>
</evidence>
<dbReference type="InterPro" id="IPR008183">
    <property type="entry name" value="Aldose_1/G6P_1-epimerase"/>
</dbReference>
<organism evidence="9 10">
    <name type="scientific">Succinivibrio dextrinosolvens</name>
    <dbReference type="NCBI Taxonomy" id="83771"/>
    <lineage>
        <taxon>Bacteria</taxon>
        <taxon>Pseudomonadati</taxon>
        <taxon>Pseudomonadota</taxon>
        <taxon>Gammaproteobacteria</taxon>
        <taxon>Aeromonadales</taxon>
        <taxon>Succinivibrionaceae</taxon>
        <taxon>Succinivibrio</taxon>
    </lineage>
</organism>
<dbReference type="GO" id="GO:0030246">
    <property type="term" value="F:carbohydrate binding"/>
    <property type="evidence" value="ECO:0007669"/>
    <property type="project" value="InterPro"/>
</dbReference>
<dbReference type="Pfam" id="PF01263">
    <property type="entry name" value="Aldose_epim"/>
    <property type="match status" value="1"/>
</dbReference>
<feature type="active site" description="Proton acceptor" evidence="6">
    <location>
        <position position="329"/>
    </location>
</feature>
<dbReference type="InterPro" id="IPR011013">
    <property type="entry name" value="Gal_mutarotase_sf_dom"/>
</dbReference>
<dbReference type="AlphaFoldDB" id="A0A662Z842"/>
<dbReference type="GO" id="GO:0006006">
    <property type="term" value="P:glucose metabolic process"/>
    <property type="evidence" value="ECO:0007669"/>
    <property type="project" value="TreeGrafter"/>
</dbReference>
<evidence type="ECO:0000256" key="4">
    <source>
        <dbReference type="ARBA" id="ARBA00023277"/>
    </source>
</evidence>